<reference evidence="1 2" key="1">
    <citation type="submission" date="2019-08" db="EMBL/GenBank/DDBJ databases">
        <title>Whole genome of Aphis craccivora.</title>
        <authorList>
            <person name="Voronova N.V."/>
            <person name="Shulinski R.S."/>
            <person name="Bandarenka Y.V."/>
            <person name="Zhorov D.G."/>
            <person name="Warner D."/>
        </authorList>
    </citation>
    <scope>NUCLEOTIDE SEQUENCE [LARGE SCALE GENOMIC DNA]</scope>
    <source>
        <strain evidence="1">180601</strain>
        <tissue evidence="1">Whole Body</tissue>
    </source>
</reference>
<sequence>MYKSLFSSNRSNFLCPNSSNYNLLCANGRKNEDIKHNVYEDLEEVYIDYRLIVSRFSLLDQHKDQTAYIISEMRLVNFLCSKDLIISSTFFPRKNVHEHTWKSLGGSTHYEIDPT</sequence>
<dbReference type="OrthoDB" id="6626258at2759"/>
<evidence type="ECO:0000313" key="2">
    <source>
        <dbReference type="Proteomes" id="UP000478052"/>
    </source>
</evidence>
<organism evidence="1 2">
    <name type="scientific">Aphis craccivora</name>
    <name type="common">Cowpea aphid</name>
    <dbReference type="NCBI Taxonomy" id="307492"/>
    <lineage>
        <taxon>Eukaryota</taxon>
        <taxon>Metazoa</taxon>
        <taxon>Ecdysozoa</taxon>
        <taxon>Arthropoda</taxon>
        <taxon>Hexapoda</taxon>
        <taxon>Insecta</taxon>
        <taxon>Pterygota</taxon>
        <taxon>Neoptera</taxon>
        <taxon>Paraneoptera</taxon>
        <taxon>Hemiptera</taxon>
        <taxon>Sternorrhyncha</taxon>
        <taxon>Aphidomorpha</taxon>
        <taxon>Aphidoidea</taxon>
        <taxon>Aphididae</taxon>
        <taxon>Aphidini</taxon>
        <taxon>Aphis</taxon>
        <taxon>Aphis</taxon>
    </lineage>
</organism>
<comment type="caution">
    <text evidence="1">The sequence shown here is derived from an EMBL/GenBank/DDBJ whole genome shotgun (WGS) entry which is preliminary data.</text>
</comment>
<keyword evidence="2" id="KW-1185">Reference proteome</keyword>
<accession>A0A6G0YPZ1</accession>
<protein>
    <submittedName>
        <fullName evidence="1">Craniofacial development protein 2-like</fullName>
    </submittedName>
</protein>
<dbReference type="EMBL" id="VUJU01002897">
    <property type="protein sequence ID" value="KAF0759759.1"/>
    <property type="molecule type" value="Genomic_DNA"/>
</dbReference>
<gene>
    <name evidence="1" type="ORF">FWK35_00005747</name>
</gene>
<proteinExistence type="predicted"/>
<dbReference type="Proteomes" id="UP000478052">
    <property type="component" value="Unassembled WGS sequence"/>
</dbReference>
<name>A0A6G0YPZ1_APHCR</name>
<dbReference type="AlphaFoldDB" id="A0A6G0YPZ1"/>
<evidence type="ECO:0000313" key="1">
    <source>
        <dbReference type="EMBL" id="KAF0759759.1"/>
    </source>
</evidence>